<dbReference type="eggNOG" id="COG2604">
    <property type="taxonomic scope" value="Bacteria"/>
</dbReference>
<evidence type="ECO:0000259" key="1">
    <source>
        <dbReference type="Pfam" id="PF01973"/>
    </source>
</evidence>
<reference evidence="3" key="1">
    <citation type="submission" date="2005-10" db="EMBL/GenBank/DDBJ databases">
        <title>Complete sequence of Pelobacter carbinolicus DSM 2380.</title>
        <authorList>
            <person name="Copeland A."/>
            <person name="Lucas S."/>
            <person name="Lapidus A."/>
            <person name="Barry K."/>
            <person name="Detter J.C."/>
            <person name="Glavina T."/>
            <person name="Hammon N."/>
            <person name="Israni S."/>
            <person name="Pitluck S."/>
            <person name="Chertkov O."/>
            <person name="Schmutz J."/>
            <person name="Larimer F."/>
            <person name="Land M."/>
            <person name="Kyrpides N."/>
            <person name="Ivanova N."/>
            <person name="Richardson P."/>
        </authorList>
    </citation>
    <scope>NUCLEOTIDE SEQUENCE [LARGE SCALE GENOMIC DNA]</scope>
    <source>
        <strain evidence="3">DSM 2380 / NBRC 103641 / GraBd1</strain>
    </source>
</reference>
<dbReference type="PANTHER" id="PTHR41786">
    <property type="entry name" value="MOTILITY ACCESSORY FACTOR MAF"/>
    <property type="match status" value="1"/>
</dbReference>
<sequence>MVSSPDNKPESMANPPEPQRLDFMAENFAILSRRWPELARHIEKAADNLPPFTLVEKTDRTLFIDGIHLASAYNRQAEAQLQASMVPDGSPCAHVYGMAIGDLPRILLKRDSIRELTVVVMNCAVAALSLYFFDHRDWLDDPRLTLVAAAPTDRIKEPFAVAPGPLQLACDQASRLRDLVCLELATPFIRKRHRPDNPHLQKRLTENSEFVANDPSFTELTASSRYRTVVVAAAGPTLSDHYAWMKDHKPGPIIAVDAALKPLLQAGIVPEVVVTIDGHADVYDLFFADVDLALLRESALVYFPVVQNQTLQHWPGRRYAAWSKAPIFADLTKRYPRSALFSSGSVIHPAVDLATRLTGENIILAGADFGYPNGQSHVAGCAQAQPVQGSHWVLNSHGERISSIPNLRAYLRDLEGFIAGKNELKFFNASPEGAAILHTELLTELP</sequence>
<dbReference type="PANTHER" id="PTHR41786:SF1">
    <property type="entry name" value="6-HYDROXYMETHYLPTERIN DIPHOSPHOKINASE MPTE-LIKE DOMAIN-CONTAINING PROTEIN"/>
    <property type="match status" value="1"/>
</dbReference>
<dbReference type="EMBL" id="CP000142">
    <property type="protein sequence ID" value="ABA88394.1"/>
    <property type="molecule type" value="Genomic_DNA"/>
</dbReference>
<dbReference type="Pfam" id="PF01973">
    <property type="entry name" value="MptE-like"/>
    <property type="match status" value="1"/>
</dbReference>
<dbReference type="Proteomes" id="UP000002534">
    <property type="component" value="Chromosome"/>
</dbReference>
<reference evidence="2 3" key="2">
    <citation type="journal article" date="2012" name="BMC Genomics">
        <title>The genome of Pelobacter carbinolicus reveals surprising metabolic capabilities and physiological features.</title>
        <authorList>
            <person name="Aklujkar M."/>
            <person name="Haveman S.A."/>
            <person name="Didonato R.Jr."/>
            <person name="Chertkov O."/>
            <person name="Han C.S."/>
            <person name="Land M.L."/>
            <person name="Brown P."/>
            <person name="Lovley D.R."/>
        </authorList>
    </citation>
    <scope>NUCLEOTIDE SEQUENCE [LARGE SCALE GENOMIC DNA]</scope>
    <source>
        <strain evidence="3">DSM 2380 / NBRC 103641 / GraBd1</strain>
    </source>
</reference>
<protein>
    <recommendedName>
        <fullName evidence="1">6-hydroxymethylpterin diphosphokinase MptE-like domain-containing protein</fullName>
    </recommendedName>
</protein>
<dbReference type="InterPro" id="IPR002826">
    <property type="entry name" value="MptE-like"/>
</dbReference>
<keyword evidence="3" id="KW-1185">Reference proteome</keyword>
<organism evidence="2 3">
    <name type="scientific">Syntrophotalea carbinolica (strain DSM 2380 / NBRC 103641 / GraBd1)</name>
    <name type="common">Pelobacter carbinolicus</name>
    <dbReference type="NCBI Taxonomy" id="338963"/>
    <lineage>
        <taxon>Bacteria</taxon>
        <taxon>Pseudomonadati</taxon>
        <taxon>Thermodesulfobacteriota</taxon>
        <taxon>Desulfuromonadia</taxon>
        <taxon>Desulfuromonadales</taxon>
        <taxon>Syntrophotaleaceae</taxon>
        <taxon>Syntrophotalea</taxon>
    </lineage>
</organism>
<evidence type="ECO:0000313" key="3">
    <source>
        <dbReference type="Proteomes" id="UP000002534"/>
    </source>
</evidence>
<dbReference type="STRING" id="338963.Pcar_1145"/>
<dbReference type="KEGG" id="pca:Pcar_1145"/>
<dbReference type="AlphaFoldDB" id="Q3A5G3"/>
<dbReference type="OrthoDB" id="5291305at2"/>
<evidence type="ECO:0000313" key="2">
    <source>
        <dbReference type="EMBL" id="ABA88394.1"/>
    </source>
</evidence>
<gene>
    <name evidence="2" type="ordered locus">Pcar_1145</name>
</gene>
<dbReference type="HOGENOM" id="CLU_629886_0_0_7"/>
<feature type="domain" description="6-hydroxymethylpterin diphosphokinase MptE-like" evidence="1">
    <location>
        <begin position="202"/>
        <end position="373"/>
    </location>
</feature>
<proteinExistence type="predicted"/>
<accession>Q3A5G3</accession>
<name>Q3A5G3_SYNC1</name>